<comment type="catalytic activity">
    <reaction evidence="1 13">
        <text>(2R,3S)-3-isopropylmalate = (2S)-2-isopropylmalate</text>
        <dbReference type="Rhea" id="RHEA:32287"/>
        <dbReference type="ChEBI" id="CHEBI:1178"/>
        <dbReference type="ChEBI" id="CHEBI:35121"/>
        <dbReference type="EC" id="4.2.1.33"/>
    </reaction>
</comment>
<dbReference type="SUPFAM" id="SSF53732">
    <property type="entry name" value="Aconitase iron-sulfur domain"/>
    <property type="match status" value="1"/>
</dbReference>
<dbReference type="EMBL" id="JBHRXI010000001">
    <property type="protein sequence ID" value="MFC3612300.1"/>
    <property type="molecule type" value="Genomic_DNA"/>
</dbReference>
<dbReference type="HAMAP" id="MF_01026">
    <property type="entry name" value="LeuC_type1"/>
    <property type="match status" value="1"/>
</dbReference>
<keyword evidence="11 13" id="KW-0456">Lyase</keyword>
<comment type="function">
    <text evidence="2 13">Catalyzes the isomerization between 2-isopropylmalate and 3-isopropylmalate, via the formation of 2-isopropylmaleate.</text>
</comment>
<dbReference type="Proteomes" id="UP001595629">
    <property type="component" value="Unassembled WGS sequence"/>
</dbReference>
<gene>
    <name evidence="13 15" type="primary">leuC</name>
    <name evidence="15" type="ORF">ACFORG_00885</name>
</gene>
<dbReference type="PANTHER" id="PTHR43822">
    <property type="entry name" value="HOMOACONITASE, MITOCHONDRIAL-RELATED"/>
    <property type="match status" value="1"/>
</dbReference>
<dbReference type="InterPro" id="IPR036008">
    <property type="entry name" value="Aconitase_4Fe-4S_dom"/>
</dbReference>
<dbReference type="GO" id="GO:0003861">
    <property type="term" value="F:3-isopropylmalate dehydratase activity"/>
    <property type="evidence" value="ECO:0007669"/>
    <property type="project" value="UniProtKB-EC"/>
</dbReference>
<proteinExistence type="inferred from homology"/>
<protein>
    <recommendedName>
        <fullName evidence="13">3-isopropylmalate dehydratase large subunit</fullName>
        <ecNumber evidence="13">4.2.1.33</ecNumber>
    </recommendedName>
    <alternativeName>
        <fullName evidence="13">Alpha-IPM isomerase</fullName>
        <shortName evidence="13">IPMI</shortName>
    </alternativeName>
    <alternativeName>
        <fullName evidence="13">Isopropylmalate isomerase</fullName>
    </alternativeName>
</protein>
<evidence type="ECO:0000259" key="14">
    <source>
        <dbReference type="Pfam" id="PF00330"/>
    </source>
</evidence>
<evidence type="ECO:0000256" key="4">
    <source>
        <dbReference type="ARBA" id="ARBA00011271"/>
    </source>
</evidence>
<dbReference type="InterPro" id="IPR050067">
    <property type="entry name" value="IPM_dehydratase_rel_enz"/>
</dbReference>
<evidence type="ECO:0000256" key="5">
    <source>
        <dbReference type="ARBA" id="ARBA00022430"/>
    </source>
</evidence>
<evidence type="ECO:0000256" key="8">
    <source>
        <dbReference type="ARBA" id="ARBA00022723"/>
    </source>
</evidence>
<dbReference type="InterPro" id="IPR018136">
    <property type="entry name" value="Aconitase_4Fe-4S_BS"/>
</dbReference>
<evidence type="ECO:0000256" key="1">
    <source>
        <dbReference type="ARBA" id="ARBA00000491"/>
    </source>
</evidence>
<name>A0ABV7TAT3_9RHOB</name>
<evidence type="ECO:0000313" key="15">
    <source>
        <dbReference type="EMBL" id="MFC3612300.1"/>
    </source>
</evidence>
<dbReference type="NCBIfam" id="NF009116">
    <property type="entry name" value="PRK12466.1"/>
    <property type="match status" value="1"/>
</dbReference>
<evidence type="ECO:0000256" key="12">
    <source>
        <dbReference type="ARBA" id="ARBA00023304"/>
    </source>
</evidence>
<dbReference type="NCBIfam" id="TIGR00170">
    <property type="entry name" value="leuC"/>
    <property type="match status" value="1"/>
</dbReference>
<feature type="binding site" evidence="13">
    <location>
        <position position="402"/>
    </location>
    <ligand>
        <name>[4Fe-4S] cluster</name>
        <dbReference type="ChEBI" id="CHEBI:49883"/>
    </ligand>
</feature>
<sequence>MSRTLVDKLWDAHEVRVEADGTSLLWVDRHLVHEGSHHAFAKLDERGLPVAEPSLTFGVADHYAPTRNRDTIADPDIAKMLTRLEENTGKHGIQLFGLRDPRQGIVHVIGPEQGLTLPGLTINCGDSHTSTHGAFGALAFGIGATQVAHVLATQTIRATRPKSMRIQVEGRLPLGVTAKDIALHWIARLGTGAATGHAVEYAGSAIRALSMEGRMTLCNLSIEGGARFGLVAPDDVTFEYVKGRPYAPDGSDWNSAVTAWRTLVSDRDAVFDREVEIDAAEIAPTVTWGTTPDQALPITGTVPDPDALGGAQADTVRDALEYMGLRPGQRLDTVEVDQVFLGSCTNARIEDLRAAAGVLKGRKARVPGLVSPGSMLVRAQAEKEGLDRIFTDAGLDWVASGCSMCVGMNGDVVGPGKRCASSTNRNFRGRQGRGARTHLMSPVMVAAAAVTGRLTDARQYLEGCA</sequence>
<feature type="binding site" evidence="13">
    <location>
        <position position="405"/>
    </location>
    <ligand>
        <name>[4Fe-4S] cluster</name>
        <dbReference type="ChEBI" id="CHEBI:49883"/>
    </ligand>
</feature>
<comment type="similarity">
    <text evidence="13">Belongs to the aconitase/IPM isomerase family. LeuC type 1 subfamily.</text>
</comment>
<organism evidence="15 16">
    <name type="scientific">Lutimaribacter marinistellae</name>
    <dbReference type="NCBI Taxonomy" id="1820329"/>
    <lineage>
        <taxon>Bacteria</taxon>
        <taxon>Pseudomonadati</taxon>
        <taxon>Pseudomonadota</taxon>
        <taxon>Alphaproteobacteria</taxon>
        <taxon>Rhodobacterales</taxon>
        <taxon>Roseobacteraceae</taxon>
        <taxon>Lutimaribacter</taxon>
    </lineage>
</organism>
<reference evidence="16" key="1">
    <citation type="journal article" date="2019" name="Int. J. Syst. Evol. Microbiol.">
        <title>The Global Catalogue of Microorganisms (GCM) 10K type strain sequencing project: providing services to taxonomists for standard genome sequencing and annotation.</title>
        <authorList>
            <consortium name="The Broad Institute Genomics Platform"/>
            <consortium name="The Broad Institute Genome Sequencing Center for Infectious Disease"/>
            <person name="Wu L."/>
            <person name="Ma J."/>
        </authorList>
    </citation>
    <scope>NUCLEOTIDE SEQUENCE [LARGE SCALE GENOMIC DNA]</scope>
    <source>
        <strain evidence="16">KCTC 42911</strain>
    </source>
</reference>
<comment type="subunit">
    <text evidence="4 13">Heterodimer of LeuC and LeuD.</text>
</comment>
<evidence type="ECO:0000256" key="13">
    <source>
        <dbReference type="HAMAP-Rule" id="MF_01026"/>
    </source>
</evidence>
<keyword evidence="10 13" id="KW-0411">Iron-sulfur</keyword>
<dbReference type="InterPro" id="IPR033941">
    <property type="entry name" value="IPMI_cat"/>
</dbReference>
<keyword evidence="9 13" id="KW-0408">Iron</keyword>
<keyword evidence="12 13" id="KW-0100">Branched-chain amino acid biosynthesis</keyword>
<dbReference type="InterPro" id="IPR001030">
    <property type="entry name" value="Acoase/IPM_deHydtase_lsu_aba"/>
</dbReference>
<feature type="binding site" evidence="13">
    <location>
        <position position="344"/>
    </location>
    <ligand>
        <name>[4Fe-4S] cluster</name>
        <dbReference type="ChEBI" id="CHEBI:49883"/>
    </ligand>
</feature>
<dbReference type="Gene3D" id="3.30.499.10">
    <property type="entry name" value="Aconitase, domain 3"/>
    <property type="match status" value="2"/>
</dbReference>
<evidence type="ECO:0000256" key="3">
    <source>
        <dbReference type="ARBA" id="ARBA00004729"/>
    </source>
</evidence>
<dbReference type="InterPro" id="IPR004430">
    <property type="entry name" value="3-IsopropMal_deHydase_lsu"/>
</dbReference>
<dbReference type="RefSeq" id="WP_386733485.1">
    <property type="nucleotide sequence ID" value="NZ_JBHRXI010000001.1"/>
</dbReference>
<dbReference type="InterPro" id="IPR015931">
    <property type="entry name" value="Acnase/IPM_dHydase_lsu_aba_1/3"/>
</dbReference>
<evidence type="ECO:0000256" key="2">
    <source>
        <dbReference type="ARBA" id="ARBA00002695"/>
    </source>
</evidence>
<dbReference type="Pfam" id="PF00330">
    <property type="entry name" value="Aconitase"/>
    <property type="match status" value="1"/>
</dbReference>
<evidence type="ECO:0000256" key="6">
    <source>
        <dbReference type="ARBA" id="ARBA00022485"/>
    </source>
</evidence>
<keyword evidence="16" id="KW-1185">Reference proteome</keyword>
<dbReference type="CDD" id="cd01583">
    <property type="entry name" value="IPMI"/>
    <property type="match status" value="1"/>
</dbReference>
<feature type="domain" description="Aconitase/3-isopropylmalate dehydratase large subunit alpha/beta/alpha" evidence="14">
    <location>
        <begin position="7"/>
        <end position="452"/>
    </location>
</feature>
<keyword evidence="8 13" id="KW-0479">Metal-binding</keyword>
<dbReference type="EC" id="4.2.1.33" evidence="13"/>
<comment type="cofactor">
    <cofactor evidence="13">
        <name>[4Fe-4S] cluster</name>
        <dbReference type="ChEBI" id="CHEBI:49883"/>
    </cofactor>
    <text evidence="13">Binds 1 [4Fe-4S] cluster per subunit.</text>
</comment>
<keyword evidence="7 13" id="KW-0028">Amino-acid biosynthesis</keyword>
<dbReference type="PROSITE" id="PS00450">
    <property type="entry name" value="ACONITASE_1"/>
    <property type="match status" value="1"/>
</dbReference>
<dbReference type="PROSITE" id="PS01244">
    <property type="entry name" value="ACONITASE_2"/>
    <property type="match status" value="1"/>
</dbReference>
<accession>A0ABV7TAT3</accession>
<evidence type="ECO:0000256" key="10">
    <source>
        <dbReference type="ARBA" id="ARBA00023014"/>
    </source>
</evidence>
<keyword evidence="6 13" id="KW-0004">4Fe-4S</keyword>
<dbReference type="PANTHER" id="PTHR43822:SF9">
    <property type="entry name" value="3-ISOPROPYLMALATE DEHYDRATASE"/>
    <property type="match status" value="1"/>
</dbReference>
<evidence type="ECO:0000313" key="16">
    <source>
        <dbReference type="Proteomes" id="UP001595629"/>
    </source>
</evidence>
<comment type="caution">
    <text evidence="15">The sequence shown here is derived from an EMBL/GenBank/DDBJ whole genome shotgun (WGS) entry which is preliminary data.</text>
</comment>
<comment type="pathway">
    <text evidence="3 13">Amino-acid biosynthesis; L-leucine biosynthesis; L-leucine from 3-methyl-2-oxobutanoate: step 2/4.</text>
</comment>
<evidence type="ECO:0000256" key="11">
    <source>
        <dbReference type="ARBA" id="ARBA00023239"/>
    </source>
</evidence>
<dbReference type="NCBIfam" id="NF004016">
    <property type="entry name" value="PRK05478.1"/>
    <property type="match status" value="1"/>
</dbReference>
<evidence type="ECO:0000256" key="7">
    <source>
        <dbReference type="ARBA" id="ARBA00022605"/>
    </source>
</evidence>
<keyword evidence="5 13" id="KW-0432">Leucine biosynthesis</keyword>
<evidence type="ECO:0000256" key="9">
    <source>
        <dbReference type="ARBA" id="ARBA00023004"/>
    </source>
</evidence>
<dbReference type="PRINTS" id="PR00415">
    <property type="entry name" value="ACONITASE"/>
</dbReference>